<dbReference type="EMBL" id="GGMS01001689">
    <property type="protein sequence ID" value="MBY70892.1"/>
    <property type="molecule type" value="Transcribed_RNA"/>
</dbReference>
<sequence>MRSYEKNVSYKKRLRTTGPVRTYGAPGLYPDPPHPLAGPGHDPDSRSRRFRRPTERYGTFRLVRRLPGPRRHAVRLISGVSDNRLESVRSFRKYIVFVRFAAVRGFVGIFFFFFFFLKFLKP</sequence>
<dbReference type="AlphaFoldDB" id="A0A2S2Q156"/>
<reference evidence="3" key="1">
    <citation type="submission" date="2018-04" db="EMBL/GenBank/DDBJ databases">
        <title>Transcriptome assembly of Sipha flava.</title>
        <authorList>
            <person name="Scully E.D."/>
            <person name="Geib S.M."/>
            <person name="Palmer N.A."/>
            <person name="Koch K."/>
            <person name="Bradshaw J."/>
            <person name="Heng-Moss T."/>
            <person name="Sarath G."/>
        </authorList>
    </citation>
    <scope>NUCLEOTIDE SEQUENCE</scope>
</reference>
<feature type="transmembrane region" description="Helical" evidence="2">
    <location>
        <begin position="94"/>
        <end position="117"/>
    </location>
</feature>
<name>A0A2S2Q156_9HEMI</name>
<evidence type="ECO:0000256" key="2">
    <source>
        <dbReference type="SAM" id="Phobius"/>
    </source>
</evidence>
<organism evidence="3">
    <name type="scientific">Sipha flava</name>
    <name type="common">yellow sugarcane aphid</name>
    <dbReference type="NCBI Taxonomy" id="143950"/>
    <lineage>
        <taxon>Eukaryota</taxon>
        <taxon>Metazoa</taxon>
        <taxon>Ecdysozoa</taxon>
        <taxon>Arthropoda</taxon>
        <taxon>Hexapoda</taxon>
        <taxon>Insecta</taxon>
        <taxon>Pterygota</taxon>
        <taxon>Neoptera</taxon>
        <taxon>Paraneoptera</taxon>
        <taxon>Hemiptera</taxon>
        <taxon>Sternorrhyncha</taxon>
        <taxon>Aphidomorpha</taxon>
        <taxon>Aphidoidea</taxon>
        <taxon>Aphididae</taxon>
        <taxon>Sipha</taxon>
    </lineage>
</organism>
<accession>A0A2S2Q156</accession>
<evidence type="ECO:0000313" key="3">
    <source>
        <dbReference type="EMBL" id="MBY70892.1"/>
    </source>
</evidence>
<protein>
    <submittedName>
        <fullName evidence="3">Uncharacterized protein</fullName>
    </submittedName>
</protein>
<feature type="region of interest" description="Disordered" evidence="1">
    <location>
        <begin position="1"/>
        <end position="53"/>
    </location>
</feature>
<keyword evidence="2" id="KW-0812">Transmembrane</keyword>
<feature type="compositionally biased region" description="Basic and acidic residues" evidence="1">
    <location>
        <begin position="41"/>
        <end position="53"/>
    </location>
</feature>
<keyword evidence="2" id="KW-1133">Transmembrane helix</keyword>
<evidence type="ECO:0000256" key="1">
    <source>
        <dbReference type="SAM" id="MobiDB-lite"/>
    </source>
</evidence>
<keyword evidence="2" id="KW-0472">Membrane</keyword>
<proteinExistence type="predicted"/>
<gene>
    <name evidence="3" type="ORF">g.94852</name>
</gene>